<dbReference type="PRINTS" id="PR00039">
    <property type="entry name" value="HTHLYSR"/>
</dbReference>
<protein>
    <submittedName>
        <fullName evidence="7">LysR substrate-binding domain-containing protein</fullName>
    </submittedName>
</protein>
<keyword evidence="3" id="KW-0238">DNA-binding</keyword>
<reference evidence="7" key="1">
    <citation type="submission" date="2021-12" db="EMBL/GenBank/DDBJ databases">
        <title>Discovery of the Pendulisporaceae a myxobacterial family with distinct sporulation behavior and unique specialized metabolism.</title>
        <authorList>
            <person name="Garcia R."/>
            <person name="Popoff A."/>
            <person name="Bader C.D."/>
            <person name="Loehr J."/>
            <person name="Walesch S."/>
            <person name="Walt C."/>
            <person name="Boldt J."/>
            <person name="Bunk B."/>
            <person name="Haeckl F.J.F.P.J."/>
            <person name="Gunesch A.P."/>
            <person name="Birkelbach J."/>
            <person name="Nuebel U."/>
            <person name="Pietschmann T."/>
            <person name="Bach T."/>
            <person name="Mueller R."/>
        </authorList>
    </citation>
    <scope>NUCLEOTIDE SEQUENCE</scope>
    <source>
        <strain evidence="7">MSr11367</strain>
    </source>
</reference>
<dbReference type="SUPFAM" id="SSF53850">
    <property type="entry name" value="Periplasmic binding protein-like II"/>
    <property type="match status" value="1"/>
</dbReference>
<evidence type="ECO:0000256" key="1">
    <source>
        <dbReference type="ARBA" id="ARBA00009437"/>
    </source>
</evidence>
<dbReference type="Gene3D" id="3.40.190.10">
    <property type="entry name" value="Periplasmic binding protein-like II"/>
    <property type="match status" value="2"/>
</dbReference>
<dbReference type="PANTHER" id="PTHR30346">
    <property type="entry name" value="TRANSCRIPTIONAL DUAL REGULATOR HCAR-RELATED"/>
    <property type="match status" value="1"/>
</dbReference>
<dbReference type="Proteomes" id="UP001374803">
    <property type="component" value="Chromosome"/>
</dbReference>
<dbReference type="Pfam" id="PF03466">
    <property type="entry name" value="LysR_substrate"/>
    <property type="match status" value="1"/>
</dbReference>
<evidence type="ECO:0000259" key="6">
    <source>
        <dbReference type="PROSITE" id="PS50931"/>
    </source>
</evidence>
<dbReference type="Gene3D" id="1.10.10.10">
    <property type="entry name" value="Winged helix-like DNA-binding domain superfamily/Winged helix DNA-binding domain"/>
    <property type="match status" value="1"/>
</dbReference>
<sequence length="314" mass="33948">MDLHTRKLRYFLTVADKLNFSRAAEHLKIAQQALSKQIAELEELVGVPLLRRTTRSVELTPAGRIFLESARTALEALEAGAAAAEREGRGVTGTLHVGFVPGAALELTGAILEEFRGQHPNIALDLREFALEDPSAGLAEGWADVAFIRPPVTLSQLDFEPLFTEPVVAALAKTHRLAGRTSVRVGELLDEPIAVARSTDPAYRAQWSLTAFRGGGTARIIDTSSQTEEIGMVAMGLACSVTPAAVVRFLPHAGVSYVPVEDLPGSTLGIGRRRDRPNRLSDHFVAAARIVREKERAVIEAIEHPFACQKPIDG</sequence>
<dbReference type="InterPro" id="IPR036390">
    <property type="entry name" value="WH_DNA-bd_sf"/>
</dbReference>
<evidence type="ECO:0000256" key="2">
    <source>
        <dbReference type="ARBA" id="ARBA00023015"/>
    </source>
</evidence>
<dbReference type="PANTHER" id="PTHR30346:SF0">
    <property type="entry name" value="HCA OPERON TRANSCRIPTIONAL ACTIVATOR HCAR"/>
    <property type="match status" value="1"/>
</dbReference>
<keyword evidence="8" id="KW-1185">Reference proteome</keyword>
<evidence type="ECO:0000256" key="4">
    <source>
        <dbReference type="ARBA" id="ARBA00023163"/>
    </source>
</evidence>
<evidence type="ECO:0000313" key="7">
    <source>
        <dbReference type="EMBL" id="WXB05155.1"/>
    </source>
</evidence>
<keyword evidence="5" id="KW-0175">Coiled coil</keyword>
<proteinExistence type="inferred from homology"/>
<evidence type="ECO:0000256" key="5">
    <source>
        <dbReference type="SAM" id="Coils"/>
    </source>
</evidence>
<dbReference type="EMBL" id="CP089983">
    <property type="protein sequence ID" value="WXB05155.1"/>
    <property type="molecule type" value="Genomic_DNA"/>
</dbReference>
<organism evidence="7 8">
    <name type="scientific">Pendulispora rubella</name>
    <dbReference type="NCBI Taxonomy" id="2741070"/>
    <lineage>
        <taxon>Bacteria</taxon>
        <taxon>Pseudomonadati</taxon>
        <taxon>Myxococcota</taxon>
        <taxon>Myxococcia</taxon>
        <taxon>Myxococcales</taxon>
        <taxon>Sorangiineae</taxon>
        <taxon>Pendulisporaceae</taxon>
        <taxon>Pendulispora</taxon>
    </lineage>
</organism>
<keyword evidence="2" id="KW-0805">Transcription regulation</keyword>
<keyword evidence="4" id="KW-0804">Transcription</keyword>
<gene>
    <name evidence="7" type="ORF">LVJ94_50705</name>
</gene>
<dbReference type="InterPro" id="IPR036388">
    <property type="entry name" value="WH-like_DNA-bd_sf"/>
</dbReference>
<dbReference type="RefSeq" id="WP_394834797.1">
    <property type="nucleotide sequence ID" value="NZ_CP089929.1"/>
</dbReference>
<dbReference type="CDD" id="cd08414">
    <property type="entry name" value="PBP2_LTTR_aromatics_like"/>
    <property type="match status" value="1"/>
</dbReference>
<evidence type="ECO:0000313" key="8">
    <source>
        <dbReference type="Proteomes" id="UP001374803"/>
    </source>
</evidence>
<evidence type="ECO:0000256" key="3">
    <source>
        <dbReference type="ARBA" id="ARBA00023125"/>
    </source>
</evidence>
<name>A0ABZ2L478_9BACT</name>
<comment type="similarity">
    <text evidence="1">Belongs to the LysR transcriptional regulatory family.</text>
</comment>
<dbReference type="PROSITE" id="PS50931">
    <property type="entry name" value="HTH_LYSR"/>
    <property type="match status" value="1"/>
</dbReference>
<dbReference type="InterPro" id="IPR005119">
    <property type="entry name" value="LysR_subst-bd"/>
</dbReference>
<dbReference type="InterPro" id="IPR000847">
    <property type="entry name" value="LysR_HTH_N"/>
</dbReference>
<feature type="coiled-coil region" evidence="5">
    <location>
        <begin position="24"/>
        <end position="87"/>
    </location>
</feature>
<dbReference type="Pfam" id="PF00126">
    <property type="entry name" value="HTH_1"/>
    <property type="match status" value="1"/>
</dbReference>
<dbReference type="SUPFAM" id="SSF46785">
    <property type="entry name" value="Winged helix' DNA-binding domain"/>
    <property type="match status" value="1"/>
</dbReference>
<feature type="domain" description="HTH lysR-type" evidence="6">
    <location>
        <begin position="1"/>
        <end position="60"/>
    </location>
</feature>
<accession>A0ABZ2L478</accession>